<dbReference type="Proteomes" id="UP001062846">
    <property type="component" value="Chromosome 1"/>
</dbReference>
<protein>
    <submittedName>
        <fullName evidence="1">Uncharacterized protein</fullName>
    </submittedName>
</protein>
<evidence type="ECO:0000313" key="2">
    <source>
        <dbReference type="Proteomes" id="UP001062846"/>
    </source>
</evidence>
<comment type="caution">
    <text evidence="1">The sequence shown here is derived from an EMBL/GenBank/DDBJ whole genome shotgun (WGS) entry which is preliminary data.</text>
</comment>
<organism evidence="1 2">
    <name type="scientific">Rhododendron molle</name>
    <name type="common">Chinese azalea</name>
    <name type="synonym">Azalea mollis</name>
    <dbReference type="NCBI Taxonomy" id="49168"/>
    <lineage>
        <taxon>Eukaryota</taxon>
        <taxon>Viridiplantae</taxon>
        <taxon>Streptophyta</taxon>
        <taxon>Embryophyta</taxon>
        <taxon>Tracheophyta</taxon>
        <taxon>Spermatophyta</taxon>
        <taxon>Magnoliopsida</taxon>
        <taxon>eudicotyledons</taxon>
        <taxon>Gunneridae</taxon>
        <taxon>Pentapetalae</taxon>
        <taxon>asterids</taxon>
        <taxon>Ericales</taxon>
        <taxon>Ericaceae</taxon>
        <taxon>Ericoideae</taxon>
        <taxon>Rhodoreae</taxon>
        <taxon>Rhododendron</taxon>
    </lineage>
</organism>
<gene>
    <name evidence="1" type="ORF">RHMOL_Rhmol01G0243900</name>
</gene>
<proteinExistence type="predicted"/>
<accession>A0ACC0Q6Y1</accession>
<sequence>MFQYHLLMRHPYIRHTFSAAGLSAKTIDIDGETAIHFWGPKSSPDPANPKPPLVFLHGFGPDAHWHWYPQVPFFAREFALYVPNLVFFGDSTTTSAERSEVFQAVSVGRLTQKLGVERYYVVGTSYRGFVAYHMAAMWPERVEKVVIASSAVNMRHRDNVEFLEERAKVMSREELMLPEKAAQLRGSLAIKIRGHGYMPDFLLNDIVRSMYSKNRNKKIELLEGLQIGKNDTVDHISPFRQDVFLVRGEHDQLFLLEKATELKKLLGEKTKLEVIKNTGSFASNRKSSPIQQNCVQVISWIHLITSS</sequence>
<keyword evidence="2" id="KW-1185">Reference proteome</keyword>
<dbReference type="EMBL" id="CM046388">
    <property type="protein sequence ID" value="KAI8572987.1"/>
    <property type="molecule type" value="Genomic_DNA"/>
</dbReference>
<evidence type="ECO:0000313" key="1">
    <source>
        <dbReference type="EMBL" id="KAI8572987.1"/>
    </source>
</evidence>
<reference evidence="1" key="1">
    <citation type="submission" date="2022-02" db="EMBL/GenBank/DDBJ databases">
        <title>Plant Genome Project.</title>
        <authorList>
            <person name="Zhang R.-G."/>
        </authorList>
    </citation>
    <scope>NUCLEOTIDE SEQUENCE</scope>
    <source>
        <strain evidence="1">AT1</strain>
    </source>
</reference>
<name>A0ACC0Q6Y1_RHOML</name>